<gene>
    <name evidence="5" type="ORF">E1163_07285</name>
</gene>
<dbReference type="CDD" id="cd01185">
    <property type="entry name" value="INTN1_C_like"/>
    <property type="match status" value="1"/>
</dbReference>
<dbReference type="InterPro" id="IPR050090">
    <property type="entry name" value="Tyrosine_recombinase_XerCD"/>
</dbReference>
<feature type="domain" description="Tyr recombinase" evidence="4">
    <location>
        <begin position="217"/>
        <end position="394"/>
    </location>
</feature>
<dbReference type="PANTHER" id="PTHR30349:SF64">
    <property type="entry name" value="PROPHAGE INTEGRASE INTD-RELATED"/>
    <property type="match status" value="1"/>
</dbReference>
<dbReference type="Gene3D" id="1.10.443.10">
    <property type="entry name" value="Intergrase catalytic core"/>
    <property type="match status" value="1"/>
</dbReference>
<evidence type="ECO:0000256" key="2">
    <source>
        <dbReference type="ARBA" id="ARBA00023125"/>
    </source>
</evidence>
<protein>
    <submittedName>
        <fullName evidence="5">Site-specific integrase</fullName>
    </submittedName>
</protein>
<evidence type="ECO:0000313" key="6">
    <source>
        <dbReference type="Proteomes" id="UP000798808"/>
    </source>
</evidence>
<evidence type="ECO:0000313" key="5">
    <source>
        <dbReference type="EMBL" id="MTI24739.1"/>
    </source>
</evidence>
<dbReference type="InterPro" id="IPR002104">
    <property type="entry name" value="Integrase_catalytic"/>
</dbReference>
<dbReference type="PANTHER" id="PTHR30349">
    <property type="entry name" value="PHAGE INTEGRASE-RELATED"/>
    <property type="match status" value="1"/>
</dbReference>
<dbReference type="InterPro" id="IPR010998">
    <property type="entry name" value="Integrase_recombinase_N"/>
</dbReference>
<dbReference type="InterPro" id="IPR025269">
    <property type="entry name" value="SAM-like_dom"/>
</dbReference>
<keyword evidence="6" id="KW-1185">Reference proteome</keyword>
<dbReference type="InterPro" id="IPR035386">
    <property type="entry name" value="Arm-DNA-bind_5"/>
</dbReference>
<comment type="similarity">
    <text evidence="1">Belongs to the 'phage' integrase family.</text>
</comment>
<dbReference type="Proteomes" id="UP000798808">
    <property type="component" value="Unassembled WGS sequence"/>
</dbReference>
<dbReference type="EMBL" id="SMLW01000448">
    <property type="protein sequence ID" value="MTI24739.1"/>
    <property type="molecule type" value="Genomic_DNA"/>
</dbReference>
<keyword evidence="2" id="KW-0238">DNA-binding</keyword>
<dbReference type="SUPFAM" id="SSF56349">
    <property type="entry name" value="DNA breaking-rejoining enzymes"/>
    <property type="match status" value="1"/>
</dbReference>
<comment type="caution">
    <text evidence="5">The sequence shown here is derived from an EMBL/GenBank/DDBJ whole genome shotgun (WGS) entry which is preliminary data.</text>
</comment>
<evidence type="ECO:0000259" key="4">
    <source>
        <dbReference type="PROSITE" id="PS51898"/>
    </source>
</evidence>
<dbReference type="InterPro" id="IPR013762">
    <property type="entry name" value="Integrase-like_cat_sf"/>
</dbReference>
<evidence type="ECO:0000256" key="3">
    <source>
        <dbReference type="ARBA" id="ARBA00023172"/>
    </source>
</evidence>
<sequence length="401" mass="46966">MKESFSLKFVLNPIKDNPGKGKIFIRLIINRKKAEIATDHIIDKDRWDSAAQQVRRNPSINEELLFIDNEIRKIKRDLVYAGKRVSAKLVKDIYTGSHQQKRYLLEYFRCYYDSIKAAGELASNTLKSYHTTLGHLEGFLGSRRQADILLEHIDYTFIKEFDHYMLITPSQQYNKPMGRNSANKNHTRLKKVLSIAHKENLVSKWPYEHFQLKSEKRYPDFLTQKEIEKLANHNFHGNESLQRVRDIFLFSVYTGLRYSDAMALKKKDIVQNSKEEWCFRIAQEKTKEPLLVPILKPAMELLEKYDNKEREITGYLLPRYSNVKINLYLKTIADLSGISKKMTHHMARHTFATTITLDNDAPLHIVSKLLGHSSIKTTEIYAKVTNHHLDKHMDRLNEGYK</sequence>
<organism evidence="5 6">
    <name type="scientific">Fulvivirga kasyanovii</name>
    <dbReference type="NCBI Taxonomy" id="396812"/>
    <lineage>
        <taxon>Bacteria</taxon>
        <taxon>Pseudomonadati</taxon>
        <taxon>Bacteroidota</taxon>
        <taxon>Cytophagia</taxon>
        <taxon>Cytophagales</taxon>
        <taxon>Fulvivirgaceae</taxon>
        <taxon>Fulvivirga</taxon>
    </lineage>
</organism>
<keyword evidence="3" id="KW-0233">DNA recombination</keyword>
<dbReference type="InterPro" id="IPR011010">
    <property type="entry name" value="DNA_brk_join_enz"/>
</dbReference>
<dbReference type="Pfam" id="PF00589">
    <property type="entry name" value="Phage_integrase"/>
    <property type="match status" value="1"/>
</dbReference>
<dbReference type="Gene3D" id="1.10.150.130">
    <property type="match status" value="1"/>
</dbReference>
<proteinExistence type="inferred from homology"/>
<name>A0ABW9RMY5_9BACT</name>
<dbReference type="PROSITE" id="PS51898">
    <property type="entry name" value="TYR_RECOMBINASE"/>
    <property type="match status" value="1"/>
</dbReference>
<accession>A0ABW9RMY5</accession>
<reference evidence="5 6" key="1">
    <citation type="submission" date="2019-02" db="EMBL/GenBank/DDBJ databases">
        <authorList>
            <person name="Goldberg S.R."/>
            <person name="Haltli B.A."/>
            <person name="Correa H."/>
            <person name="Russell K.G."/>
        </authorList>
    </citation>
    <scope>NUCLEOTIDE SEQUENCE [LARGE SCALE GENOMIC DNA]</scope>
    <source>
        <strain evidence="5 6">JCM 16186</strain>
    </source>
</reference>
<dbReference type="Pfam" id="PF13102">
    <property type="entry name" value="Phage_int_SAM_5"/>
    <property type="match status" value="1"/>
</dbReference>
<evidence type="ECO:0000256" key="1">
    <source>
        <dbReference type="ARBA" id="ARBA00008857"/>
    </source>
</evidence>
<dbReference type="Pfam" id="PF17293">
    <property type="entry name" value="Arm-DNA-bind_5"/>
    <property type="match status" value="1"/>
</dbReference>
<dbReference type="RefSeq" id="WP_155170780.1">
    <property type="nucleotide sequence ID" value="NZ_BAAAFL010000027.1"/>
</dbReference>